<dbReference type="RefSeq" id="WP_153748673.1">
    <property type="nucleotide sequence ID" value="NZ_BAAADI010000001.1"/>
</dbReference>
<dbReference type="InterPro" id="IPR010662">
    <property type="entry name" value="RBBP9/YdeN"/>
</dbReference>
<dbReference type="InterPro" id="IPR029058">
    <property type="entry name" value="AB_hydrolase_fold"/>
</dbReference>
<organism evidence="1 2">
    <name type="scientific">Rhodovulum strictum</name>
    <dbReference type="NCBI Taxonomy" id="58314"/>
    <lineage>
        <taxon>Bacteria</taxon>
        <taxon>Pseudomonadati</taxon>
        <taxon>Pseudomonadota</taxon>
        <taxon>Alphaproteobacteria</taxon>
        <taxon>Rhodobacterales</taxon>
        <taxon>Paracoccaceae</taxon>
        <taxon>Rhodovulum</taxon>
    </lineage>
</organism>
<protein>
    <submittedName>
        <fullName evidence="1">Alpha/beta hydrolase</fullName>
    </submittedName>
</protein>
<evidence type="ECO:0000313" key="2">
    <source>
        <dbReference type="Proteomes" id="UP000466730"/>
    </source>
</evidence>
<dbReference type="Proteomes" id="UP000466730">
    <property type="component" value="Unassembled WGS sequence"/>
</dbReference>
<dbReference type="OrthoDB" id="9804993at2"/>
<comment type="caution">
    <text evidence="1">The sequence shown here is derived from an EMBL/GenBank/DDBJ whole genome shotgun (WGS) entry which is preliminary data.</text>
</comment>
<keyword evidence="2" id="KW-1185">Reference proteome</keyword>
<dbReference type="AlphaFoldDB" id="A0A844BN27"/>
<dbReference type="Pfam" id="PF06821">
    <property type="entry name" value="Ser_hydrolase"/>
    <property type="match status" value="1"/>
</dbReference>
<gene>
    <name evidence="1" type="ORF">GH815_10215</name>
</gene>
<sequence>MPRTLLIPGLDGSPDPHWQAWWQANDPTALIINQEDWAVATPEAWESTVAGAVLHNPGSIVVAHSLSCLVVARLLAKWPQLEIAGALLVAPAIPHRSTRLAGFVDLPRSAFPMPTTVVASRNDPWMPFSVAFDLADDWGAAFVDLGDAGHINVASGFGPWPLGLELRDSLARRAGAPLRPAPRRTAVPAQRWAF</sequence>
<dbReference type="SUPFAM" id="SSF53474">
    <property type="entry name" value="alpha/beta-Hydrolases"/>
    <property type="match status" value="1"/>
</dbReference>
<proteinExistence type="predicted"/>
<evidence type="ECO:0000313" key="1">
    <source>
        <dbReference type="EMBL" id="MRH21367.1"/>
    </source>
</evidence>
<dbReference type="GO" id="GO:0016787">
    <property type="term" value="F:hydrolase activity"/>
    <property type="evidence" value="ECO:0007669"/>
    <property type="project" value="UniProtKB-KW"/>
</dbReference>
<accession>A0A844BN27</accession>
<keyword evidence="1" id="KW-0378">Hydrolase</keyword>
<reference evidence="1 2" key="1">
    <citation type="submission" date="2019-11" db="EMBL/GenBank/DDBJ databases">
        <title>Draft Whole-Genome sequence of the marine photosynthetic bacterium Rhodovulum strictum DSM 11289.</title>
        <authorList>
            <person name="Kyndt J.A."/>
            <person name="Meyer T.E."/>
        </authorList>
    </citation>
    <scope>NUCLEOTIDE SEQUENCE [LARGE SCALE GENOMIC DNA]</scope>
    <source>
        <strain evidence="1 2">DSM 11289</strain>
    </source>
</reference>
<name>A0A844BN27_9RHOB</name>
<dbReference type="EMBL" id="WJPO01000014">
    <property type="protein sequence ID" value="MRH21367.1"/>
    <property type="molecule type" value="Genomic_DNA"/>
</dbReference>
<dbReference type="Gene3D" id="3.40.50.1820">
    <property type="entry name" value="alpha/beta hydrolase"/>
    <property type="match status" value="1"/>
</dbReference>